<comment type="function">
    <text evidence="7">Catalyzes the adenylation by ATP of the carboxyl group of the C-terminal glycine of sulfur carrier protein MoaD.</text>
</comment>
<comment type="catalytic activity">
    <reaction evidence="6">
        <text>[molybdopterin-synthase sulfur-carrier protein]-C-terminal Gly-Gly + ATP + H(+) = [molybdopterin-synthase sulfur-carrier protein]-C-terminal Gly-Gly-AMP + diphosphate</text>
        <dbReference type="Rhea" id="RHEA:43616"/>
        <dbReference type="Rhea" id="RHEA-COMP:12159"/>
        <dbReference type="Rhea" id="RHEA-COMP:12202"/>
        <dbReference type="ChEBI" id="CHEBI:15378"/>
        <dbReference type="ChEBI" id="CHEBI:30616"/>
        <dbReference type="ChEBI" id="CHEBI:33019"/>
        <dbReference type="ChEBI" id="CHEBI:90618"/>
        <dbReference type="ChEBI" id="CHEBI:90778"/>
        <dbReference type="EC" id="2.7.7.80"/>
    </reaction>
</comment>
<comment type="subunit">
    <text evidence="8">Homodimer. Forms a stable heterotetrameric complex of 2 MoeB and 2 MoaD during adenylation of MoaD.</text>
</comment>
<evidence type="ECO:0000256" key="4">
    <source>
        <dbReference type="ARBA" id="ARBA00022741"/>
    </source>
</evidence>
<evidence type="ECO:0000256" key="3">
    <source>
        <dbReference type="ARBA" id="ARBA00022679"/>
    </source>
</evidence>
<evidence type="ECO:0000259" key="15">
    <source>
        <dbReference type="Pfam" id="PF00899"/>
    </source>
</evidence>
<sequence length="259" mass="28138">MLEREDMNDAQLMRYHRQIMLPEFDVAGQERLRRSQVLVVGLGGLGCPVALYLAAAGVGELILVDPDRVEVSNIQRQIAHTEQNVGQLKVESAAESVRAINPEVKVTVVPEALDERSAAKWVSVADAVVDCTDNFATRELINAEVVKQGRIVVSGAAIRFEGQLSVFDMRRDDSPCYHCLYGAMGDTGLTCSEAGVMSPVVGIIGAAQALETIKVLTGTGEPLVGQLQVFDGLSHQWRRFRLKRDPACPVCAGRRLPDA</sequence>
<feature type="transmembrane region" description="Helical" evidence="14">
    <location>
        <begin position="37"/>
        <end position="58"/>
    </location>
</feature>
<dbReference type="EC" id="2.7.7.80" evidence="9"/>
<dbReference type="KEGG" id="tcd:AAIA72_00460"/>
<dbReference type="InterPro" id="IPR045886">
    <property type="entry name" value="ThiF/MoeB/HesA"/>
</dbReference>
<evidence type="ECO:0000256" key="10">
    <source>
        <dbReference type="ARBA" id="ARBA00073635"/>
    </source>
</evidence>
<keyword evidence="5" id="KW-0067">ATP-binding</keyword>
<dbReference type="GO" id="GO:0061605">
    <property type="term" value="F:molybdopterin-synthase adenylyltransferase activity"/>
    <property type="evidence" value="ECO:0007669"/>
    <property type="project" value="UniProtKB-EC"/>
</dbReference>
<reference evidence="16" key="1">
    <citation type="submission" date="2024-05" db="EMBL/GenBank/DDBJ databases">
        <title>Genome sequencing of novel strain.</title>
        <authorList>
            <person name="Ganbat D."/>
            <person name="Ganbat S."/>
            <person name="Lee S.-J."/>
        </authorList>
    </citation>
    <scope>NUCLEOTIDE SEQUENCE</scope>
    <source>
        <strain evidence="16">SMD15-11</strain>
    </source>
</reference>
<dbReference type="RefSeq" id="WP_369601499.1">
    <property type="nucleotide sequence ID" value="NZ_CP154858.1"/>
</dbReference>
<dbReference type="GO" id="GO:0004792">
    <property type="term" value="F:thiosulfate-cyanide sulfurtransferase activity"/>
    <property type="evidence" value="ECO:0007669"/>
    <property type="project" value="TreeGrafter"/>
</dbReference>
<comment type="similarity">
    <text evidence="2">Belongs to the HesA/MoeB/ThiF family.</text>
</comment>
<evidence type="ECO:0000256" key="14">
    <source>
        <dbReference type="SAM" id="Phobius"/>
    </source>
</evidence>
<keyword evidence="4" id="KW-0547">Nucleotide-binding</keyword>
<dbReference type="PANTHER" id="PTHR10953">
    <property type="entry name" value="UBIQUITIN-ACTIVATING ENZYME E1"/>
    <property type="match status" value="1"/>
</dbReference>
<comment type="pathway">
    <text evidence="1">Cofactor biosynthesis; molybdopterin biosynthesis.</text>
</comment>
<dbReference type="PANTHER" id="PTHR10953:SF194">
    <property type="entry name" value="MOLYBDOPTERIN-SYNTHASE ADENYLYLTRANSFERASE"/>
    <property type="match status" value="1"/>
</dbReference>
<keyword evidence="3" id="KW-0808">Transferase</keyword>
<dbReference type="FunFam" id="3.40.50.720:FF:000033">
    <property type="entry name" value="Adenylyltransferase and sulfurtransferase MOCS3"/>
    <property type="match status" value="1"/>
</dbReference>
<dbReference type="Gene3D" id="3.40.50.720">
    <property type="entry name" value="NAD(P)-binding Rossmann-like Domain"/>
    <property type="match status" value="1"/>
</dbReference>
<evidence type="ECO:0000256" key="9">
    <source>
        <dbReference type="ARBA" id="ARBA00066884"/>
    </source>
</evidence>
<evidence type="ECO:0000313" key="16">
    <source>
        <dbReference type="EMBL" id="XDT72493.1"/>
    </source>
</evidence>
<dbReference type="GO" id="GO:0005829">
    <property type="term" value="C:cytosol"/>
    <property type="evidence" value="ECO:0007669"/>
    <property type="project" value="TreeGrafter"/>
</dbReference>
<feature type="domain" description="THIF-type NAD/FAD binding fold" evidence="15">
    <location>
        <begin position="15"/>
        <end position="250"/>
    </location>
</feature>
<evidence type="ECO:0000256" key="13">
    <source>
        <dbReference type="ARBA" id="ARBA00078531"/>
    </source>
</evidence>
<proteinExistence type="inferred from homology"/>
<dbReference type="GO" id="GO:0008146">
    <property type="term" value="F:sulfotransferase activity"/>
    <property type="evidence" value="ECO:0007669"/>
    <property type="project" value="TreeGrafter"/>
</dbReference>
<keyword evidence="14" id="KW-0812">Transmembrane</keyword>
<keyword evidence="14" id="KW-1133">Transmembrane helix</keyword>
<organism evidence="16">
    <name type="scientific">Thermohahella caldifontis</name>
    <dbReference type="NCBI Taxonomy" id="3142973"/>
    <lineage>
        <taxon>Bacteria</taxon>
        <taxon>Pseudomonadati</taxon>
        <taxon>Pseudomonadota</taxon>
        <taxon>Gammaproteobacteria</taxon>
        <taxon>Oceanospirillales</taxon>
        <taxon>Hahellaceae</taxon>
        <taxon>Thermohahella</taxon>
    </lineage>
</organism>
<dbReference type="SUPFAM" id="SSF69572">
    <property type="entry name" value="Activating enzymes of the ubiquitin-like proteins"/>
    <property type="match status" value="1"/>
</dbReference>
<evidence type="ECO:0000256" key="12">
    <source>
        <dbReference type="ARBA" id="ARBA00075328"/>
    </source>
</evidence>
<name>A0AB39UWN8_9GAMM</name>
<keyword evidence="14" id="KW-0472">Membrane</keyword>
<evidence type="ECO:0000256" key="7">
    <source>
        <dbReference type="ARBA" id="ARBA00055169"/>
    </source>
</evidence>
<evidence type="ECO:0000256" key="8">
    <source>
        <dbReference type="ARBA" id="ARBA00063809"/>
    </source>
</evidence>
<evidence type="ECO:0000256" key="11">
    <source>
        <dbReference type="ARBA" id="ARBA00075110"/>
    </source>
</evidence>
<keyword evidence="16" id="KW-0548">Nucleotidyltransferase</keyword>
<dbReference type="InterPro" id="IPR035985">
    <property type="entry name" value="Ubiquitin-activating_enz"/>
</dbReference>
<gene>
    <name evidence="16" type="primary">moeB</name>
    <name evidence="16" type="ORF">AAIA72_00460</name>
</gene>
<evidence type="ECO:0000256" key="5">
    <source>
        <dbReference type="ARBA" id="ARBA00022840"/>
    </source>
</evidence>
<dbReference type="CDD" id="cd00757">
    <property type="entry name" value="ThiF_MoeB_HesA_family"/>
    <property type="match status" value="1"/>
</dbReference>
<dbReference type="Pfam" id="PF00899">
    <property type="entry name" value="ThiF"/>
    <property type="match status" value="1"/>
</dbReference>
<dbReference type="GO" id="GO:0005524">
    <property type="term" value="F:ATP binding"/>
    <property type="evidence" value="ECO:0007669"/>
    <property type="project" value="UniProtKB-KW"/>
</dbReference>
<accession>A0AB39UWN8</accession>
<dbReference type="AlphaFoldDB" id="A0AB39UWN8"/>
<dbReference type="GO" id="GO:0008641">
    <property type="term" value="F:ubiquitin-like modifier activating enzyme activity"/>
    <property type="evidence" value="ECO:0007669"/>
    <property type="project" value="InterPro"/>
</dbReference>
<evidence type="ECO:0000256" key="1">
    <source>
        <dbReference type="ARBA" id="ARBA00005046"/>
    </source>
</evidence>
<protein>
    <recommendedName>
        <fullName evidence="10">Molybdopterin-synthase adenylyltransferase</fullName>
        <ecNumber evidence="9">2.7.7.80</ecNumber>
    </recommendedName>
    <alternativeName>
        <fullName evidence="13">MoaD protein adenylase</fullName>
    </alternativeName>
    <alternativeName>
        <fullName evidence="11">Molybdopterin-converting factor subunit 1 adenylase</fullName>
    </alternativeName>
    <alternativeName>
        <fullName evidence="12">Sulfur carrier protein MoaD adenylyltransferase</fullName>
    </alternativeName>
</protein>
<dbReference type="EMBL" id="CP154858">
    <property type="protein sequence ID" value="XDT72493.1"/>
    <property type="molecule type" value="Genomic_DNA"/>
</dbReference>
<dbReference type="InterPro" id="IPR000594">
    <property type="entry name" value="ThiF_NAD_FAD-bd"/>
</dbReference>
<evidence type="ECO:0000256" key="2">
    <source>
        <dbReference type="ARBA" id="ARBA00009919"/>
    </source>
</evidence>
<evidence type="ECO:0000256" key="6">
    <source>
        <dbReference type="ARBA" id="ARBA00052218"/>
    </source>
</evidence>
<dbReference type="NCBIfam" id="NF004281">
    <property type="entry name" value="PRK05690.1"/>
    <property type="match status" value="1"/>
</dbReference>